<dbReference type="GO" id="GO:0004860">
    <property type="term" value="F:protein kinase inhibitor activity"/>
    <property type="evidence" value="ECO:0007669"/>
    <property type="project" value="UniProtKB-KW"/>
</dbReference>
<reference evidence="3 4" key="1">
    <citation type="submission" date="2024-11" db="EMBL/GenBank/DDBJ databases">
        <title>A near-complete genome assembly of Cinchona calisaya.</title>
        <authorList>
            <person name="Lian D.C."/>
            <person name="Zhao X.W."/>
            <person name="Wei L."/>
        </authorList>
    </citation>
    <scope>NUCLEOTIDE SEQUENCE [LARGE SCALE GENOMIC DNA]</scope>
    <source>
        <tissue evidence="3">Nenye</tissue>
    </source>
</reference>
<protein>
    <submittedName>
        <fullName evidence="3">Uncharacterized protein</fullName>
    </submittedName>
</protein>
<evidence type="ECO:0000313" key="4">
    <source>
        <dbReference type="Proteomes" id="UP001630127"/>
    </source>
</evidence>
<proteinExistence type="predicted"/>
<dbReference type="PANTHER" id="PTHR33142:SF15">
    <property type="entry name" value="CYCLIN-DEPENDENT PROTEIN KINASE INHIBITOR SMR4"/>
    <property type="match status" value="1"/>
</dbReference>
<keyword evidence="4" id="KW-1185">Reference proteome</keyword>
<dbReference type="PANTHER" id="PTHR33142">
    <property type="entry name" value="CYCLIN-DEPENDENT PROTEIN KINASE INHIBITOR SMR13"/>
    <property type="match status" value="1"/>
</dbReference>
<dbReference type="AlphaFoldDB" id="A0ABD2ZWN8"/>
<comment type="caution">
    <text evidence="3">The sequence shown here is derived from an EMBL/GenBank/DDBJ whole genome shotgun (WGS) entry which is preliminary data.</text>
</comment>
<sequence length="113" mass="13049">MEGSCGGYESYDYGVEEEEEEGCRTPTHEGSRIPWMAAECPPAPRKKRLDHHINQQQQKKKQRGVVVVPKDGYFQHPDLELLFKLMTTREPFVQFQSCSENGRPRTTTACYQI</sequence>
<name>A0ABD2ZWN8_9GENT</name>
<keyword evidence="1" id="KW-0649">Protein kinase inhibitor</keyword>
<keyword evidence="2" id="KW-0131">Cell cycle</keyword>
<dbReference type="InterPro" id="IPR040389">
    <property type="entry name" value="SMR"/>
</dbReference>
<evidence type="ECO:0000256" key="2">
    <source>
        <dbReference type="ARBA" id="ARBA00023306"/>
    </source>
</evidence>
<dbReference type="Proteomes" id="UP001630127">
    <property type="component" value="Unassembled WGS sequence"/>
</dbReference>
<dbReference type="EMBL" id="JBJUIK010000007">
    <property type="protein sequence ID" value="KAL3523839.1"/>
    <property type="molecule type" value="Genomic_DNA"/>
</dbReference>
<organism evidence="3 4">
    <name type="scientific">Cinchona calisaya</name>
    <dbReference type="NCBI Taxonomy" id="153742"/>
    <lineage>
        <taxon>Eukaryota</taxon>
        <taxon>Viridiplantae</taxon>
        <taxon>Streptophyta</taxon>
        <taxon>Embryophyta</taxon>
        <taxon>Tracheophyta</taxon>
        <taxon>Spermatophyta</taxon>
        <taxon>Magnoliopsida</taxon>
        <taxon>eudicotyledons</taxon>
        <taxon>Gunneridae</taxon>
        <taxon>Pentapetalae</taxon>
        <taxon>asterids</taxon>
        <taxon>lamiids</taxon>
        <taxon>Gentianales</taxon>
        <taxon>Rubiaceae</taxon>
        <taxon>Cinchonoideae</taxon>
        <taxon>Cinchoneae</taxon>
        <taxon>Cinchona</taxon>
    </lineage>
</organism>
<evidence type="ECO:0000256" key="1">
    <source>
        <dbReference type="ARBA" id="ARBA00023013"/>
    </source>
</evidence>
<gene>
    <name evidence="3" type="ORF">ACH5RR_016673</name>
</gene>
<evidence type="ECO:0000313" key="3">
    <source>
        <dbReference type="EMBL" id="KAL3523839.1"/>
    </source>
</evidence>
<accession>A0ABD2ZWN8</accession>